<protein>
    <recommendedName>
        <fullName evidence="4">Lipocalin-like domain-containing protein</fullName>
    </recommendedName>
</protein>
<accession>A0A1H7AZJ6</accession>
<name>A0A1H7AZJ6_9BACT</name>
<dbReference type="EMBL" id="FNXY01000011">
    <property type="protein sequence ID" value="SEJ67290.1"/>
    <property type="molecule type" value="Genomic_DNA"/>
</dbReference>
<gene>
    <name evidence="2" type="ORF">SAMN04487995_5808</name>
</gene>
<organism evidence="2 3">
    <name type="scientific">Dyadobacter koreensis</name>
    <dbReference type="NCBI Taxonomy" id="408657"/>
    <lineage>
        <taxon>Bacteria</taxon>
        <taxon>Pseudomonadati</taxon>
        <taxon>Bacteroidota</taxon>
        <taxon>Cytophagia</taxon>
        <taxon>Cytophagales</taxon>
        <taxon>Spirosomataceae</taxon>
        <taxon>Dyadobacter</taxon>
    </lineage>
</organism>
<proteinExistence type="predicted"/>
<evidence type="ECO:0000313" key="3">
    <source>
        <dbReference type="Proteomes" id="UP000199532"/>
    </source>
</evidence>
<evidence type="ECO:0008006" key="4">
    <source>
        <dbReference type="Google" id="ProtNLM"/>
    </source>
</evidence>
<dbReference type="RefSeq" id="WP_090341586.1">
    <property type="nucleotide sequence ID" value="NZ_FNXY01000011.1"/>
</dbReference>
<reference evidence="2 3" key="1">
    <citation type="submission" date="2016-10" db="EMBL/GenBank/DDBJ databases">
        <authorList>
            <person name="de Groot N.N."/>
        </authorList>
    </citation>
    <scope>NUCLEOTIDE SEQUENCE [LARGE SCALE GENOMIC DNA]</scope>
    <source>
        <strain evidence="2 3">DSM 19938</strain>
    </source>
</reference>
<evidence type="ECO:0000256" key="1">
    <source>
        <dbReference type="SAM" id="SignalP"/>
    </source>
</evidence>
<feature type="signal peptide" evidence="1">
    <location>
        <begin position="1"/>
        <end position="23"/>
    </location>
</feature>
<evidence type="ECO:0000313" key="2">
    <source>
        <dbReference type="EMBL" id="SEJ67290.1"/>
    </source>
</evidence>
<sequence>MNLKITFLFFLLLTTFLACNNSASDPKEAAEKLTGNPKWHIDEIYANDTPVFKDGKLIQQFGSVSFERYMENVSFADDGSFTGYFVGDTKPMILKWKTNDKNITVFSADSAAAKGGEWTIAPQDVSDASFSMKTQSTAYNYPQMTKVELKFKREK</sequence>
<keyword evidence="3" id="KW-1185">Reference proteome</keyword>
<dbReference type="AlphaFoldDB" id="A0A1H7AZJ6"/>
<dbReference type="Proteomes" id="UP000199532">
    <property type="component" value="Unassembled WGS sequence"/>
</dbReference>
<dbReference type="PROSITE" id="PS51257">
    <property type="entry name" value="PROKAR_LIPOPROTEIN"/>
    <property type="match status" value="1"/>
</dbReference>
<feature type="chain" id="PRO_5011765914" description="Lipocalin-like domain-containing protein" evidence="1">
    <location>
        <begin position="24"/>
        <end position="155"/>
    </location>
</feature>
<keyword evidence="1" id="KW-0732">Signal</keyword>
<dbReference type="OrthoDB" id="957239at2"/>